<dbReference type="NCBIfam" id="TIGR01051">
    <property type="entry name" value="topA_bact"/>
    <property type="match status" value="1"/>
</dbReference>
<evidence type="ECO:0000256" key="1">
    <source>
        <dbReference type="ARBA" id="ARBA00000213"/>
    </source>
</evidence>
<gene>
    <name evidence="12" type="ORF">FVE85_3967</name>
</gene>
<evidence type="ECO:0000256" key="6">
    <source>
        <dbReference type="ARBA" id="ARBA00023029"/>
    </source>
</evidence>
<dbReference type="CDD" id="cd03363">
    <property type="entry name" value="TOPRIM_TopoIA_TopoI"/>
    <property type="match status" value="1"/>
</dbReference>
<protein>
    <recommendedName>
        <fullName evidence="3">DNA topoisomerase</fullName>
        <ecNumber evidence="3">5.6.2.1</ecNumber>
    </recommendedName>
</protein>
<dbReference type="InterPro" id="IPR028612">
    <property type="entry name" value="Topoisom_1_IA"/>
</dbReference>
<dbReference type="InterPro" id="IPR023406">
    <property type="entry name" value="Topo_IA_AS"/>
</dbReference>
<comment type="similarity">
    <text evidence="2">Belongs to the type IA topoisomerase family.</text>
</comment>
<dbReference type="InterPro" id="IPR034149">
    <property type="entry name" value="TOPRIM_TopoI"/>
</dbReference>
<evidence type="ECO:0000313" key="13">
    <source>
        <dbReference type="Proteomes" id="UP000324585"/>
    </source>
</evidence>
<dbReference type="Gene3D" id="1.10.460.10">
    <property type="entry name" value="Topoisomerase I, domain 2"/>
    <property type="match status" value="1"/>
</dbReference>
<dbReference type="InterPro" id="IPR003601">
    <property type="entry name" value="Topo_IA_2"/>
</dbReference>
<feature type="domain" description="Topo IA-type catalytic" evidence="11">
    <location>
        <begin position="142"/>
        <end position="657"/>
    </location>
</feature>
<dbReference type="InterPro" id="IPR025589">
    <property type="entry name" value="Toprim_C_rpt"/>
</dbReference>
<dbReference type="Gene3D" id="3.40.50.140">
    <property type="match status" value="1"/>
</dbReference>
<dbReference type="InterPro" id="IPR023405">
    <property type="entry name" value="Topo_IA_core_domain"/>
</dbReference>
<comment type="caution">
    <text evidence="12">The sequence shown here is derived from an EMBL/GenBank/DDBJ whole genome shotgun (WGS) entry which is preliminary data.</text>
</comment>
<dbReference type="PROSITE" id="PS50880">
    <property type="entry name" value="TOPRIM"/>
    <property type="match status" value="1"/>
</dbReference>
<keyword evidence="7" id="KW-0238">DNA-binding</keyword>
<dbReference type="InterPro" id="IPR013824">
    <property type="entry name" value="Topo_IA_cen_sub1"/>
</dbReference>
<dbReference type="Pfam" id="PF01751">
    <property type="entry name" value="Toprim"/>
    <property type="match status" value="1"/>
</dbReference>
<dbReference type="PROSITE" id="PS52039">
    <property type="entry name" value="TOPO_IA_2"/>
    <property type="match status" value="1"/>
</dbReference>
<evidence type="ECO:0000313" key="12">
    <source>
        <dbReference type="EMBL" id="KAA8493992.1"/>
    </source>
</evidence>
<keyword evidence="13" id="KW-1185">Reference proteome</keyword>
<dbReference type="Pfam" id="PF01131">
    <property type="entry name" value="Topoisom_bac"/>
    <property type="match status" value="1"/>
</dbReference>
<keyword evidence="8 12" id="KW-0413">Isomerase</keyword>
<evidence type="ECO:0000259" key="10">
    <source>
        <dbReference type="PROSITE" id="PS50880"/>
    </source>
</evidence>
<dbReference type="AlphaFoldDB" id="A0A5J4YT53"/>
<sequence length="1043" mass="114233">MRTLVVVESPAKVKTIAKFLPPNEFIVEACVGHIRDMPKSATQIPAKYKSFAWARLGVDVENDFEPLYVTVEGKGKVVLKLKSQLKQVDKLILATDGDREGEAISWHLVQALQPKVPTFRAVFNEITPSAVQSAFHNLRDIDMNLVKAQETRRILDRLTGFTLSPLLWKKIASRLSAGRVQSVALNMIVERERARLRCIPCEYFDAKALLMLDIKTKENAAAVSFEGRLTHVQGRRLAVGKDFDLYTGALSAAAEGADVYHMTNSQCGEIVQHVLEGKHDADQRLLVHRVERKRVRRNPPLPFITSTLQQEASTKLGLGAGACMRVAQSLYEAGYITYMRTDNPNMSKDALQAAKELVRSTYGEEYLVDSDEQEQQRVKNKTLSSKTKEKAKNKQEAHEAIRPAGFEFKSPAQLSSSLEGQELALYGLIYARSVASVMSQSVSDTTTVTIELQSSNARIHGSLFRVSGSVRVFEGFLRVYHDLEHQMTNEAKVALSDDEEMDAKASAIQLPPMEQGDKVLLQSLEPLAHVTKPLPRFTDASLVKELETCGVGRPSTYASVIETLITRNYVRRVSSSETSALVGGGGADLRAQRSTRLPLAPLLVSFAVNDYLCAHFPNLVNVEFTARMEERLDRIASGTDNRSAYLSEFYLGDSGLALQARASEESVDKQDARRVVLPTGDRLRQMDVEVFVGSWGPYLVCRRVLPGVVTAKQNGNSALQVEAEEEKVSLPVDILADELMPERIDALLSFARDPTLGKDPVTGLSVLLKTGRYGPYIQLGHPEDYEGKGQKPRCVGLLRGMDPSGVDLETALRLLSLPRELGHHPESGDVIKVFNGRFGPFIQMGDSISVSLRPEDDLLHLELDRALELIEEKVSGVGGLHDALALNRKVGEIDGDEVHLASGKFGPYLKHLGKIYRLPKDLDAKTLNIDDAAACIRNDNARSKTKSTTKAKAGTAKIAKTKAGTRKVAASESGKPKTEKEGGEAKAVKAKRGSASAKGTDSKKQERSLVGTSKATRQAAGDTGKKRGRPQAAGIIGRSPTGE</sequence>
<dbReference type="Pfam" id="PF13368">
    <property type="entry name" value="Toprim_C_rpt"/>
    <property type="match status" value="3"/>
</dbReference>
<dbReference type="GO" id="GO:0003677">
    <property type="term" value="F:DNA binding"/>
    <property type="evidence" value="ECO:0007669"/>
    <property type="project" value="UniProtKB-KW"/>
</dbReference>
<evidence type="ECO:0000256" key="2">
    <source>
        <dbReference type="ARBA" id="ARBA00009446"/>
    </source>
</evidence>
<dbReference type="CDD" id="cd00186">
    <property type="entry name" value="TOP1Ac"/>
    <property type="match status" value="1"/>
</dbReference>
<dbReference type="Gene3D" id="2.70.20.10">
    <property type="entry name" value="Topoisomerase I, domain 3"/>
    <property type="match status" value="1"/>
</dbReference>
<dbReference type="GO" id="GO:0006265">
    <property type="term" value="P:DNA topological change"/>
    <property type="evidence" value="ECO:0007669"/>
    <property type="project" value="InterPro"/>
</dbReference>
<dbReference type="InterPro" id="IPR005733">
    <property type="entry name" value="TopoI_bac-type"/>
</dbReference>
<evidence type="ECO:0000256" key="5">
    <source>
        <dbReference type="ARBA" id="ARBA00022842"/>
    </source>
</evidence>
<evidence type="ECO:0000256" key="3">
    <source>
        <dbReference type="ARBA" id="ARBA00012891"/>
    </source>
</evidence>
<dbReference type="GO" id="GO:0046872">
    <property type="term" value="F:metal ion binding"/>
    <property type="evidence" value="ECO:0007669"/>
    <property type="project" value="UniProtKB-KW"/>
</dbReference>
<dbReference type="Gene3D" id="1.10.290.10">
    <property type="entry name" value="Topoisomerase I, domain 4"/>
    <property type="match status" value="1"/>
</dbReference>
<dbReference type="OrthoDB" id="38765at2759"/>
<dbReference type="SMART" id="SM00436">
    <property type="entry name" value="TOP1Bc"/>
    <property type="match status" value="1"/>
</dbReference>
<dbReference type="EMBL" id="VRMN01000005">
    <property type="protein sequence ID" value="KAA8493992.1"/>
    <property type="molecule type" value="Genomic_DNA"/>
</dbReference>
<keyword evidence="4" id="KW-0479">Metal-binding</keyword>
<dbReference type="SMART" id="SM00437">
    <property type="entry name" value="TOP1Ac"/>
    <property type="match status" value="1"/>
</dbReference>
<keyword evidence="6" id="KW-0799">Topoisomerase</keyword>
<dbReference type="HAMAP" id="MF_00952">
    <property type="entry name" value="Topoisom_1_prok"/>
    <property type="match status" value="1"/>
</dbReference>
<accession>A0A5J4YT53</accession>
<feature type="region of interest" description="Disordered" evidence="9">
    <location>
        <begin position="368"/>
        <end position="398"/>
    </location>
</feature>
<dbReference type="InterPro" id="IPR003602">
    <property type="entry name" value="Topo_IA_DNA-bd_dom"/>
</dbReference>
<keyword evidence="5" id="KW-0460">Magnesium</keyword>
<feature type="compositionally biased region" description="Basic and acidic residues" evidence="9">
    <location>
        <begin position="386"/>
        <end position="398"/>
    </location>
</feature>
<comment type="catalytic activity">
    <reaction evidence="1">
        <text>ATP-independent breakage of single-stranded DNA, followed by passage and rejoining.</text>
        <dbReference type="EC" id="5.6.2.1"/>
    </reaction>
</comment>
<reference evidence="13" key="1">
    <citation type="journal article" date="2019" name="Nat. Commun.">
        <title>Expansion of phycobilisome linker gene families in mesophilic red algae.</title>
        <authorList>
            <person name="Lee J."/>
            <person name="Kim D."/>
            <person name="Bhattacharya D."/>
            <person name="Yoon H.S."/>
        </authorList>
    </citation>
    <scope>NUCLEOTIDE SEQUENCE [LARGE SCALE GENOMIC DNA]</scope>
    <source>
        <strain evidence="13">CCMP 1328</strain>
    </source>
</reference>
<dbReference type="GO" id="GO:0003917">
    <property type="term" value="F:DNA topoisomerase type I (single strand cut, ATP-independent) activity"/>
    <property type="evidence" value="ECO:0007669"/>
    <property type="project" value="UniProtKB-EC"/>
</dbReference>
<dbReference type="SMART" id="SM00493">
    <property type="entry name" value="TOPRIM"/>
    <property type="match status" value="1"/>
</dbReference>
<proteinExistence type="inferred from homology"/>
<evidence type="ECO:0000256" key="4">
    <source>
        <dbReference type="ARBA" id="ARBA00022723"/>
    </source>
</evidence>
<dbReference type="SUPFAM" id="SSF56712">
    <property type="entry name" value="Prokaryotic type I DNA topoisomerase"/>
    <property type="match status" value="1"/>
</dbReference>
<name>A0A5J4YT53_PORPP</name>
<evidence type="ECO:0000256" key="9">
    <source>
        <dbReference type="SAM" id="MobiDB-lite"/>
    </source>
</evidence>
<feature type="compositionally biased region" description="Basic and acidic residues" evidence="9">
    <location>
        <begin position="974"/>
        <end position="987"/>
    </location>
</feature>
<evidence type="ECO:0000259" key="11">
    <source>
        <dbReference type="PROSITE" id="PS52039"/>
    </source>
</evidence>
<organism evidence="12 13">
    <name type="scientific">Porphyridium purpureum</name>
    <name type="common">Red alga</name>
    <name type="synonym">Porphyridium cruentum</name>
    <dbReference type="NCBI Taxonomy" id="35688"/>
    <lineage>
        <taxon>Eukaryota</taxon>
        <taxon>Rhodophyta</taxon>
        <taxon>Bangiophyceae</taxon>
        <taxon>Porphyridiales</taxon>
        <taxon>Porphyridiaceae</taxon>
        <taxon>Porphyridium</taxon>
    </lineage>
</organism>
<dbReference type="Proteomes" id="UP000324585">
    <property type="component" value="Unassembled WGS sequence"/>
</dbReference>
<evidence type="ECO:0000256" key="8">
    <source>
        <dbReference type="ARBA" id="ARBA00023235"/>
    </source>
</evidence>
<dbReference type="InterPro" id="IPR006171">
    <property type="entry name" value="TOPRIM_dom"/>
</dbReference>
<dbReference type="InterPro" id="IPR013497">
    <property type="entry name" value="Topo_IA_cen"/>
</dbReference>
<dbReference type="InterPro" id="IPR013825">
    <property type="entry name" value="Topo_IA_cen_sub2"/>
</dbReference>
<dbReference type="PANTHER" id="PTHR42785:SF1">
    <property type="entry name" value="DNA TOPOISOMERASE"/>
    <property type="match status" value="1"/>
</dbReference>
<evidence type="ECO:0000256" key="7">
    <source>
        <dbReference type="ARBA" id="ARBA00023125"/>
    </source>
</evidence>
<dbReference type="PROSITE" id="PS00396">
    <property type="entry name" value="TOPO_IA_1"/>
    <property type="match status" value="1"/>
</dbReference>
<dbReference type="PANTHER" id="PTHR42785">
    <property type="entry name" value="DNA TOPOISOMERASE, TYPE IA, CORE"/>
    <property type="match status" value="1"/>
</dbReference>
<dbReference type="InterPro" id="IPR000380">
    <property type="entry name" value="Topo_IA"/>
</dbReference>
<dbReference type="InterPro" id="IPR013826">
    <property type="entry name" value="Topo_IA_cen_sub3"/>
</dbReference>
<dbReference type="EC" id="5.6.2.1" evidence="3"/>
<feature type="region of interest" description="Disordered" evidence="9">
    <location>
        <begin position="942"/>
        <end position="1043"/>
    </location>
</feature>
<feature type="domain" description="Toprim" evidence="10">
    <location>
        <begin position="2"/>
        <end position="127"/>
    </location>
</feature>
<dbReference type="PRINTS" id="PR00417">
    <property type="entry name" value="PRTPISMRASEI"/>
</dbReference>
<dbReference type="OMA" id="YAQPKQR"/>